<dbReference type="Gene3D" id="3.60.10.10">
    <property type="entry name" value="Endonuclease/exonuclease/phosphatase"/>
    <property type="match status" value="1"/>
</dbReference>
<name>A0ABR2FFN3_9ROSI</name>
<accession>A0ABR2FFN3</accession>
<proteinExistence type="predicted"/>
<keyword evidence="3" id="KW-1185">Reference proteome</keyword>
<sequence length="422" mass="48059">MNTKRKLDDVTKECLDSDETKGINARRELGVKSVIRVLDPHFVLGSKIVAWILAPALGFSPRLTPRILRLSWRLLSWFTGKVSARSHELRRFGQVSWPADVGGLALWWGNDTKISTIRTNKNVIDCSMSFCDSTEWFYFFVYGPPYREKKEDFWKEMKSIRNDREAPWCIMGDSNIVIRQEDKLGGNLYDLGQAKWLLNFIGECGLLEMTLKGGLFSWLNQRTNSEPILEGIDRVMFNTAWLDMFNRVESFLETAIGSDHCPIVCFCKWWMDIFNLCCQSSFKEGSCLIANLLWQLWKARNNKVFSKLDVDPVVVWNLSLQAACELPALAPRVEVFQQTPTVHVSQRWSPPTYGYVKLNYAISMDSQSGVFGMAIVLRDESGLVIGGVSNMSSSSSTALAEALALRLTVRTAKRLNFRKVIF</sequence>
<dbReference type="EMBL" id="JBBPBM010000006">
    <property type="protein sequence ID" value="KAK8579746.1"/>
    <property type="molecule type" value="Genomic_DNA"/>
</dbReference>
<dbReference type="InterPro" id="IPR036691">
    <property type="entry name" value="Endo/exonu/phosph_ase_sf"/>
</dbReference>
<feature type="domain" description="RNase H type-1" evidence="1">
    <location>
        <begin position="363"/>
        <end position="422"/>
    </location>
</feature>
<organism evidence="2 3">
    <name type="scientific">Hibiscus sabdariffa</name>
    <name type="common">roselle</name>
    <dbReference type="NCBI Taxonomy" id="183260"/>
    <lineage>
        <taxon>Eukaryota</taxon>
        <taxon>Viridiplantae</taxon>
        <taxon>Streptophyta</taxon>
        <taxon>Embryophyta</taxon>
        <taxon>Tracheophyta</taxon>
        <taxon>Spermatophyta</taxon>
        <taxon>Magnoliopsida</taxon>
        <taxon>eudicotyledons</taxon>
        <taxon>Gunneridae</taxon>
        <taxon>Pentapetalae</taxon>
        <taxon>rosids</taxon>
        <taxon>malvids</taxon>
        <taxon>Malvales</taxon>
        <taxon>Malvaceae</taxon>
        <taxon>Malvoideae</taxon>
        <taxon>Hibiscus</taxon>
    </lineage>
</organism>
<evidence type="ECO:0000313" key="2">
    <source>
        <dbReference type="EMBL" id="KAK8579746.1"/>
    </source>
</evidence>
<dbReference type="PANTHER" id="PTHR47074:SF48">
    <property type="entry name" value="POLYNUCLEOTIDYL TRANSFERASE, RIBONUCLEASE H-LIKE SUPERFAMILY PROTEIN"/>
    <property type="match status" value="1"/>
</dbReference>
<dbReference type="InterPro" id="IPR002156">
    <property type="entry name" value="RNaseH_domain"/>
</dbReference>
<comment type="caution">
    <text evidence="2">The sequence shown here is derived from an EMBL/GenBank/DDBJ whole genome shotgun (WGS) entry which is preliminary data.</text>
</comment>
<protein>
    <recommendedName>
        <fullName evidence="1">RNase H type-1 domain-containing protein</fullName>
    </recommendedName>
</protein>
<evidence type="ECO:0000259" key="1">
    <source>
        <dbReference type="Pfam" id="PF13456"/>
    </source>
</evidence>
<dbReference type="Proteomes" id="UP001472677">
    <property type="component" value="Unassembled WGS sequence"/>
</dbReference>
<dbReference type="PANTHER" id="PTHR47074">
    <property type="entry name" value="BNAC02G40300D PROTEIN"/>
    <property type="match status" value="1"/>
</dbReference>
<dbReference type="Pfam" id="PF13456">
    <property type="entry name" value="RVT_3"/>
    <property type="match status" value="1"/>
</dbReference>
<dbReference type="InterPro" id="IPR052929">
    <property type="entry name" value="RNase_H-like_EbsB-rel"/>
</dbReference>
<gene>
    <name evidence="2" type="ORF">V6N12_070056</name>
</gene>
<reference evidence="2 3" key="1">
    <citation type="journal article" date="2024" name="G3 (Bethesda)">
        <title>Genome assembly of Hibiscus sabdariffa L. provides insights into metabolisms of medicinal natural products.</title>
        <authorList>
            <person name="Kim T."/>
        </authorList>
    </citation>
    <scope>NUCLEOTIDE SEQUENCE [LARGE SCALE GENOMIC DNA]</scope>
    <source>
        <strain evidence="2">TK-2024</strain>
        <tissue evidence="2">Old leaves</tissue>
    </source>
</reference>
<evidence type="ECO:0000313" key="3">
    <source>
        <dbReference type="Proteomes" id="UP001472677"/>
    </source>
</evidence>
<dbReference type="SUPFAM" id="SSF56219">
    <property type="entry name" value="DNase I-like"/>
    <property type="match status" value="1"/>
</dbReference>